<dbReference type="PROSITE" id="PS51585">
    <property type="entry name" value="SAM_MT_TPMT"/>
    <property type="match status" value="1"/>
</dbReference>
<keyword evidence="8 9" id="KW-0949">S-adenosyl-L-methionine</keyword>
<comment type="subcellular location">
    <subcellularLocation>
        <location evidence="2 9">Cytoplasm</location>
    </subcellularLocation>
</comment>
<keyword evidence="5 9" id="KW-0963">Cytoplasm</keyword>
<evidence type="ECO:0000256" key="4">
    <source>
        <dbReference type="ARBA" id="ARBA00011905"/>
    </source>
</evidence>
<evidence type="ECO:0000256" key="9">
    <source>
        <dbReference type="HAMAP-Rule" id="MF_00812"/>
    </source>
</evidence>
<dbReference type="Pfam" id="PF05724">
    <property type="entry name" value="TPMT"/>
    <property type="match status" value="1"/>
</dbReference>
<feature type="binding site" evidence="9">
    <location>
        <position position="65"/>
    </location>
    <ligand>
        <name>S-adenosyl-L-methionine</name>
        <dbReference type="ChEBI" id="CHEBI:59789"/>
    </ligand>
</feature>
<reference evidence="10 11" key="1">
    <citation type="journal article" date="2020" name="Insects">
        <title>Bacteria Belonging to Pseudomonas typographi sp. nov. from the Bark Beetle Ips typographus Have Genomic Potential to Aid in the Host Ecology.</title>
        <authorList>
            <person name="Peral-Aranega E."/>
            <person name="Saati-Santamaria Z."/>
            <person name="Kolarik M."/>
            <person name="Rivas R."/>
            <person name="Garcia-Fraile P."/>
        </authorList>
    </citation>
    <scope>NUCLEOTIDE SEQUENCE [LARGE SCALE GENOMIC DNA]</scope>
    <source>
        <strain evidence="10 11">CA3A</strain>
    </source>
</reference>
<comment type="caution">
    <text evidence="10">The sequence shown here is derived from an EMBL/GenBank/DDBJ whole genome shotgun (WGS) entry which is preliminary data.</text>
</comment>
<evidence type="ECO:0000256" key="7">
    <source>
        <dbReference type="ARBA" id="ARBA00022679"/>
    </source>
</evidence>
<keyword evidence="11" id="KW-1185">Reference proteome</keyword>
<evidence type="ECO:0000256" key="5">
    <source>
        <dbReference type="ARBA" id="ARBA00022490"/>
    </source>
</evidence>
<keyword evidence="6 9" id="KW-0489">Methyltransferase</keyword>
<organism evidence="10 11">
    <name type="scientific">Pseudomonas typographi</name>
    <dbReference type="NCBI Taxonomy" id="2715964"/>
    <lineage>
        <taxon>Bacteria</taxon>
        <taxon>Pseudomonadati</taxon>
        <taxon>Pseudomonadota</taxon>
        <taxon>Gammaproteobacteria</taxon>
        <taxon>Pseudomonadales</taxon>
        <taxon>Pseudomonadaceae</taxon>
        <taxon>Pseudomonas</taxon>
    </lineage>
</organism>
<dbReference type="InterPro" id="IPR022474">
    <property type="entry name" value="Thiopur_S-MeTfrase_Se/Te_detox"/>
</dbReference>
<dbReference type="NCBIfam" id="TIGR03840">
    <property type="entry name" value="TMPT_Se_Te"/>
    <property type="match status" value="1"/>
</dbReference>
<dbReference type="EC" id="2.1.1.67" evidence="4 9"/>
<protein>
    <recommendedName>
        <fullName evidence="4 9">Thiopurine S-methyltransferase</fullName>
        <ecNumber evidence="4 9">2.1.1.67</ecNumber>
    </recommendedName>
    <alternativeName>
        <fullName evidence="9">Thiopurine methyltransferase</fullName>
    </alternativeName>
</protein>
<dbReference type="PANTHER" id="PTHR10259:SF11">
    <property type="entry name" value="THIOPURINE S-METHYLTRANSFERASE"/>
    <property type="match status" value="1"/>
</dbReference>
<evidence type="ECO:0000313" key="11">
    <source>
        <dbReference type="Proteomes" id="UP000805841"/>
    </source>
</evidence>
<dbReference type="Proteomes" id="UP000805841">
    <property type="component" value="Unassembled WGS sequence"/>
</dbReference>
<dbReference type="GO" id="GO:0032259">
    <property type="term" value="P:methylation"/>
    <property type="evidence" value="ECO:0007669"/>
    <property type="project" value="UniProtKB-KW"/>
</dbReference>
<dbReference type="InterPro" id="IPR029063">
    <property type="entry name" value="SAM-dependent_MTases_sf"/>
</dbReference>
<dbReference type="PANTHER" id="PTHR10259">
    <property type="entry name" value="THIOPURINE S-METHYLTRANSFERASE"/>
    <property type="match status" value="1"/>
</dbReference>
<dbReference type="EMBL" id="JAAOCA010000002">
    <property type="protein sequence ID" value="MBD1597565.1"/>
    <property type="molecule type" value="Genomic_DNA"/>
</dbReference>
<name>A0ABR7YWN6_9PSED</name>
<evidence type="ECO:0000256" key="8">
    <source>
        <dbReference type="ARBA" id="ARBA00022691"/>
    </source>
</evidence>
<accession>A0ABR7YWN6</accession>
<evidence type="ECO:0000256" key="2">
    <source>
        <dbReference type="ARBA" id="ARBA00004496"/>
    </source>
</evidence>
<dbReference type="HAMAP" id="MF_00812">
    <property type="entry name" value="Thiopur_methtran"/>
    <property type="match status" value="1"/>
</dbReference>
<evidence type="ECO:0000256" key="3">
    <source>
        <dbReference type="ARBA" id="ARBA00008145"/>
    </source>
</evidence>
<gene>
    <name evidence="9" type="primary">tpm</name>
    <name evidence="10" type="ORF">HAQ05_02410</name>
</gene>
<evidence type="ECO:0000313" key="10">
    <source>
        <dbReference type="EMBL" id="MBD1597565.1"/>
    </source>
</evidence>
<proteinExistence type="inferred from homology"/>
<dbReference type="NCBIfam" id="NF009732">
    <property type="entry name" value="PRK13255.1"/>
    <property type="match status" value="1"/>
</dbReference>
<dbReference type="SUPFAM" id="SSF53335">
    <property type="entry name" value="S-adenosyl-L-methionine-dependent methyltransferases"/>
    <property type="match status" value="1"/>
</dbReference>
<dbReference type="PIRSF" id="PIRSF023956">
    <property type="entry name" value="Thiopurine_S-methyltransferase"/>
    <property type="match status" value="1"/>
</dbReference>
<evidence type="ECO:0000256" key="1">
    <source>
        <dbReference type="ARBA" id="ARBA00000903"/>
    </source>
</evidence>
<dbReference type="InterPro" id="IPR025835">
    <property type="entry name" value="Thiopurine_S-MeTrfase"/>
</dbReference>
<comment type="similarity">
    <text evidence="3 9">Belongs to the class I-like SAM-binding methyltransferase superfamily. TPMT family.</text>
</comment>
<dbReference type="GO" id="GO:0008119">
    <property type="term" value="F:thiopurine S-methyltransferase activity"/>
    <property type="evidence" value="ECO:0007669"/>
    <property type="project" value="UniProtKB-EC"/>
</dbReference>
<feature type="binding site" evidence="9">
    <location>
        <position position="10"/>
    </location>
    <ligand>
        <name>S-adenosyl-L-methionine</name>
        <dbReference type="ChEBI" id="CHEBI:59789"/>
    </ligand>
</feature>
<keyword evidence="7 9" id="KW-0808">Transferase</keyword>
<dbReference type="Gene3D" id="3.40.50.150">
    <property type="entry name" value="Vaccinia Virus protein VP39"/>
    <property type="match status" value="1"/>
</dbReference>
<dbReference type="RefSeq" id="WP_190416986.1">
    <property type="nucleotide sequence ID" value="NZ_JAAOCA010000002.1"/>
</dbReference>
<comment type="catalytic activity">
    <reaction evidence="1 9">
        <text>S-adenosyl-L-methionine + a thiopurine = S-adenosyl-L-homocysteine + a thiopurine S-methylether.</text>
        <dbReference type="EC" id="2.1.1.67"/>
    </reaction>
</comment>
<feature type="binding site" evidence="9">
    <location>
        <position position="44"/>
    </location>
    <ligand>
        <name>S-adenosyl-L-methionine</name>
        <dbReference type="ChEBI" id="CHEBI:59789"/>
    </ligand>
</feature>
<evidence type="ECO:0000256" key="6">
    <source>
        <dbReference type="ARBA" id="ARBA00022603"/>
    </source>
</evidence>
<sequence length="218" mass="23991">MQPGFWTARWERQQIGFHSAHPNPQLCAHWPMMARAGSRVLVPLCGKSVDMAWLAARGHRVVGVELSAIAVQAFFAEQGLAYTCHAQGSFNLYRSGAIEIWQGDFFELATEHIGHCTALYDRAALIALPPAMRKAYVEHLQQLLPAGCLGLMLSLEYAQEKIPGPPFSVLPAEVQALYGPGWALQTLACIDETARAGPRFHAAGVTQLHERVYGLCKR</sequence>
<dbReference type="InterPro" id="IPR008854">
    <property type="entry name" value="TPMT"/>
</dbReference>
<feature type="binding site" evidence="9">
    <location>
        <position position="122"/>
    </location>
    <ligand>
        <name>S-adenosyl-L-methionine</name>
        <dbReference type="ChEBI" id="CHEBI:59789"/>
    </ligand>
</feature>